<keyword evidence="2" id="KW-1185">Reference proteome</keyword>
<name>A0ABS4YIQ5_9MICO</name>
<organism evidence="1 2">
    <name type="scientific">Brachybacterium fresconis</name>
    <dbReference type="NCBI Taxonomy" id="173363"/>
    <lineage>
        <taxon>Bacteria</taxon>
        <taxon>Bacillati</taxon>
        <taxon>Actinomycetota</taxon>
        <taxon>Actinomycetes</taxon>
        <taxon>Micrococcales</taxon>
        <taxon>Dermabacteraceae</taxon>
        <taxon>Brachybacterium</taxon>
    </lineage>
</organism>
<gene>
    <name evidence="1" type="ORF">JOF44_001532</name>
</gene>
<accession>A0ABS4YIQ5</accession>
<evidence type="ECO:0000313" key="1">
    <source>
        <dbReference type="EMBL" id="MBP2408629.1"/>
    </source>
</evidence>
<keyword evidence="1" id="KW-0240">DNA-directed RNA polymerase</keyword>
<protein>
    <submittedName>
        <fullName evidence="1">DNA-directed RNA polymerase specialized sigma24 family protein</fullName>
    </submittedName>
</protein>
<dbReference type="EMBL" id="JAGIOC010000001">
    <property type="protein sequence ID" value="MBP2408629.1"/>
    <property type="molecule type" value="Genomic_DNA"/>
</dbReference>
<reference evidence="1 2" key="1">
    <citation type="submission" date="2021-03" db="EMBL/GenBank/DDBJ databases">
        <title>Sequencing the genomes of 1000 actinobacteria strains.</title>
        <authorList>
            <person name="Klenk H.-P."/>
        </authorList>
    </citation>
    <scope>NUCLEOTIDE SEQUENCE [LARGE SCALE GENOMIC DNA]</scope>
    <source>
        <strain evidence="1 2">DSM 14564</strain>
    </source>
</reference>
<sequence>MTVYDVTSYRDGPWWTFEIPALTSPAPAKGRNIVAMGQARRAEDVAREARDVIDLWTDDGDIEVRVHYALPDGVETAVHSAAEREERGRAALDEAAALRRKAVQELRSQGLSQADIATLLGLSRQRVQQLSAV</sequence>
<dbReference type="Proteomes" id="UP000698222">
    <property type="component" value="Unassembled WGS sequence"/>
</dbReference>
<dbReference type="RefSeq" id="WP_209889378.1">
    <property type="nucleotide sequence ID" value="NZ_BAAAJV010000001.1"/>
</dbReference>
<keyword evidence="1" id="KW-0804">Transcription</keyword>
<dbReference type="GO" id="GO:0000428">
    <property type="term" value="C:DNA-directed RNA polymerase complex"/>
    <property type="evidence" value="ECO:0007669"/>
    <property type="project" value="UniProtKB-KW"/>
</dbReference>
<proteinExistence type="predicted"/>
<comment type="caution">
    <text evidence="1">The sequence shown here is derived from an EMBL/GenBank/DDBJ whole genome shotgun (WGS) entry which is preliminary data.</text>
</comment>
<evidence type="ECO:0000313" key="2">
    <source>
        <dbReference type="Proteomes" id="UP000698222"/>
    </source>
</evidence>